<sequence>MSTTAHRPVTRLDRAVNAVVRRLADSGVSLAGAQTLTVRGRRTGAPHRIPVNPLEHDGRRYLVAPRGTTDWVRNARAQPAASLRTGRREEAVTLVETDDADIKTAVLTRYLSVWGWEVGRLLPPGLTPDADEAVLRDYLDRLPVFEVRPSIR</sequence>
<name>A0ABP7PDV5_9ACTN</name>
<evidence type="ECO:0000313" key="2">
    <source>
        <dbReference type="Proteomes" id="UP001418444"/>
    </source>
</evidence>
<protein>
    <submittedName>
        <fullName evidence="1">Nitroreductase/quinone reductase family protein</fullName>
    </submittedName>
</protein>
<dbReference type="SUPFAM" id="SSF50475">
    <property type="entry name" value="FMN-binding split barrel"/>
    <property type="match status" value="1"/>
</dbReference>
<dbReference type="EMBL" id="BAAAZW010000007">
    <property type="protein sequence ID" value="GAA3964093.1"/>
    <property type="molecule type" value="Genomic_DNA"/>
</dbReference>
<organism evidence="1 2">
    <name type="scientific">Gordonia caeni</name>
    <dbReference type="NCBI Taxonomy" id="1007097"/>
    <lineage>
        <taxon>Bacteria</taxon>
        <taxon>Bacillati</taxon>
        <taxon>Actinomycetota</taxon>
        <taxon>Actinomycetes</taxon>
        <taxon>Mycobacteriales</taxon>
        <taxon>Gordoniaceae</taxon>
        <taxon>Gordonia</taxon>
    </lineage>
</organism>
<evidence type="ECO:0000313" key="1">
    <source>
        <dbReference type="EMBL" id="GAA3964093.1"/>
    </source>
</evidence>
<proteinExistence type="predicted"/>
<reference evidence="2" key="1">
    <citation type="journal article" date="2019" name="Int. J. Syst. Evol. Microbiol.">
        <title>The Global Catalogue of Microorganisms (GCM) 10K type strain sequencing project: providing services to taxonomists for standard genome sequencing and annotation.</title>
        <authorList>
            <consortium name="The Broad Institute Genomics Platform"/>
            <consortium name="The Broad Institute Genome Sequencing Center for Infectious Disease"/>
            <person name="Wu L."/>
            <person name="Ma J."/>
        </authorList>
    </citation>
    <scope>NUCLEOTIDE SEQUENCE [LARGE SCALE GENOMIC DNA]</scope>
    <source>
        <strain evidence="2">JCM 16923</strain>
    </source>
</reference>
<keyword evidence="2" id="KW-1185">Reference proteome</keyword>
<dbReference type="Pfam" id="PF04075">
    <property type="entry name" value="F420H2_quin_red"/>
    <property type="match status" value="1"/>
</dbReference>
<comment type="caution">
    <text evidence="1">The sequence shown here is derived from an EMBL/GenBank/DDBJ whole genome shotgun (WGS) entry which is preliminary data.</text>
</comment>
<dbReference type="Gene3D" id="2.30.110.10">
    <property type="entry name" value="Electron Transport, Fmn-binding Protein, Chain A"/>
    <property type="match status" value="1"/>
</dbReference>
<dbReference type="RefSeq" id="WP_344784357.1">
    <property type="nucleotide sequence ID" value="NZ_BAAAZW010000007.1"/>
</dbReference>
<dbReference type="InterPro" id="IPR012349">
    <property type="entry name" value="Split_barrel_FMN-bd"/>
</dbReference>
<gene>
    <name evidence="1" type="ORF">GCM10022231_25710</name>
</gene>
<dbReference type="InterPro" id="IPR004378">
    <property type="entry name" value="F420H2_quin_Rdtase"/>
</dbReference>
<dbReference type="Proteomes" id="UP001418444">
    <property type="component" value="Unassembled WGS sequence"/>
</dbReference>
<accession>A0ABP7PDV5</accession>